<comment type="caution">
    <text evidence="2">The sequence shown here is derived from an EMBL/GenBank/DDBJ whole genome shotgun (WGS) entry which is preliminary data.</text>
</comment>
<dbReference type="InterPro" id="IPR016490">
    <property type="entry name" value="Tscrpt_reg_HTH_AF0396-typ3"/>
</dbReference>
<dbReference type="SUPFAM" id="SSF46785">
    <property type="entry name" value="Winged helix' DNA-binding domain"/>
    <property type="match status" value="1"/>
</dbReference>
<protein>
    <recommendedName>
        <fullName evidence="1">Methanogenesis regulatory protein FilR1 middle domain-containing protein</fullName>
    </recommendedName>
</protein>
<dbReference type="PIRSF" id="PIRSF006692">
    <property type="entry name" value="TF_HTH_AF0396_prd"/>
    <property type="match status" value="1"/>
</dbReference>
<evidence type="ECO:0000313" key="2">
    <source>
        <dbReference type="EMBL" id="MCQ6963519.1"/>
    </source>
</evidence>
<name>A0AAE3HCD4_9EURY</name>
<keyword evidence="3" id="KW-1185">Reference proteome</keyword>
<proteinExistence type="predicted"/>
<reference evidence="2 3" key="1">
    <citation type="journal article" date="2011" name="Appl. Environ. Microbiol.">
        <title>Methanogenic archaea isolated from Taiwan's Chelungpu fault.</title>
        <authorList>
            <person name="Wu S.Y."/>
            <person name="Lai M.C."/>
        </authorList>
    </citation>
    <scope>NUCLEOTIDE SEQUENCE [LARGE SCALE GENOMIC DNA]</scope>
    <source>
        <strain evidence="2 3">St545Mb</strain>
    </source>
</reference>
<accession>A0AAE3HCD4</accession>
<sequence length="262" mass="30843">MKKSLLDVIFASGKRKNTLLLLREGSQEMKVLLQSMDTTRQALLPQLKILEENYLITRYGDTYELTPISKLIVNEMAPFVETLKVLDSNMDFWGERDLRFIPPELLDRIRELDPYQINEPAISNIHELNRDFTETSASSKCMCAVTNIFHPNFMELFALWTGNKVKITMVISEDLYNKLKTQNRDDFQQLLDNEYIRFKLYSKPFDFVYFALNDRCLLITMLRKDGWYDNKELISFSRSAINWGRNLLEYYEHSSTPITSID</sequence>
<dbReference type="Pfam" id="PF08350">
    <property type="entry name" value="FilR1_middle"/>
    <property type="match status" value="1"/>
</dbReference>
<evidence type="ECO:0000259" key="1">
    <source>
        <dbReference type="Pfam" id="PF08350"/>
    </source>
</evidence>
<dbReference type="AlphaFoldDB" id="A0AAE3HCD4"/>
<dbReference type="Proteomes" id="UP001206983">
    <property type="component" value="Unassembled WGS sequence"/>
</dbReference>
<organism evidence="2 3">
    <name type="scientific">Methanolobus chelungpuianus</name>
    <dbReference type="NCBI Taxonomy" id="502115"/>
    <lineage>
        <taxon>Archaea</taxon>
        <taxon>Methanobacteriati</taxon>
        <taxon>Methanobacteriota</taxon>
        <taxon>Stenosarchaea group</taxon>
        <taxon>Methanomicrobia</taxon>
        <taxon>Methanosarcinales</taxon>
        <taxon>Methanosarcinaceae</taxon>
        <taxon>Methanolobus</taxon>
    </lineage>
</organism>
<feature type="domain" description="Methanogenesis regulatory protein FilR1 middle" evidence="1">
    <location>
        <begin position="125"/>
        <end position="252"/>
    </location>
</feature>
<evidence type="ECO:0000313" key="3">
    <source>
        <dbReference type="Proteomes" id="UP001206983"/>
    </source>
</evidence>
<gene>
    <name evidence="2" type="ORF">PV02_10515</name>
</gene>
<dbReference type="EMBL" id="JTEO01000006">
    <property type="protein sequence ID" value="MCQ6963519.1"/>
    <property type="molecule type" value="Genomic_DNA"/>
</dbReference>
<dbReference type="InterPro" id="IPR036390">
    <property type="entry name" value="WH_DNA-bd_sf"/>
</dbReference>
<dbReference type="InterPro" id="IPR013561">
    <property type="entry name" value="FilR1_middle_dom"/>
</dbReference>